<organism evidence="3 4">
    <name type="scientific">Streptococcus oralis subsp. oralis</name>
    <dbReference type="NCBI Taxonomy" id="1891914"/>
    <lineage>
        <taxon>Bacteria</taxon>
        <taxon>Bacillati</taxon>
        <taxon>Bacillota</taxon>
        <taxon>Bacilli</taxon>
        <taxon>Lactobacillales</taxon>
        <taxon>Streptococcaceae</taxon>
        <taxon>Streptococcus</taxon>
    </lineage>
</organism>
<dbReference type="OrthoDB" id="6191536at2"/>
<name>A0A0F2CQP4_STROR</name>
<accession>A0A0F2CQP4</accession>
<evidence type="ECO:0000256" key="1">
    <source>
        <dbReference type="ARBA" id="ARBA00022801"/>
    </source>
</evidence>
<dbReference type="GO" id="GO:0070205">
    <property type="term" value="F:2-succinyl-6-hydroxy-2,4-cyclohexadiene-1-carboxylate synthase activity"/>
    <property type="evidence" value="ECO:0007669"/>
    <property type="project" value="UniProtKB-EC"/>
</dbReference>
<dbReference type="Gene3D" id="3.40.50.1820">
    <property type="entry name" value="alpha/beta hydrolase"/>
    <property type="match status" value="1"/>
</dbReference>
<dbReference type="PANTHER" id="PTHR43798:SF31">
    <property type="entry name" value="AB HYDROLASE SUPERFAMILY PROTEIN YCLE"/>
    <property type="match status" value="1"/>
</dbReference>
<dbReference type="GO" id="GO:0016020">
    <property type="term" value="C:membrane"/>
    <property type="evidence" value="ECO:0007669"/>
    <property type="project" value="TreeGrafter"/>
</dbReference>
<dbReference type="EMBL" id="JYGM01000010">
    <property type="protein sequence ID" value="KJQ61142.1"/>
    <property type="molecule type" value="Genomic_DNA"/>
</dbReference>
<evidence type="ECO:0000313" key="3">
    <source>
        <dbReference type="EMBL" id="KJQ61142.1"/>
    </source>
</evidence>
<dbReference type="InterPro" id="IPR000073">
    <property type="entry name" value="AB_hydrolase_1"/>
</dbReference>
<dbReference type="InterPro" id="IPR050266">
    <property type="entry name" value="AB_hydrolase_sf"/>
</dbReference>
<reference evidence="3 4" key="1">
    <citation type="submission" date="2015-02" db="EMBL/GenBank/DDBJ databases">
        <title>Evolution of amylase-binding proteins of oral streptococcal species.</title>
        <authorList>
            <person name="Haase E.M."/>
        </authorList>
    </citation>
    <scope>NUCLEOTIDE SEQUENCE [LARGE SCALE GENOMIC DNA]</scope>
    <source>
        <strain evidence="3 4">COL85/1862</strain>
    </source>
</reference>
<dbReference type="GO" id="GO:0016787">
    <property type="term" value="F:hydrolase activity"/>
    <property type="evidence" value="ECO:0007669"/>
    <property type="project" value="UniProtKB-KW"/>
</dbReference>
<evidence type="ECO:0000259" key="2">
    <source>
        <dbReference type="Pfam" id="PF12697"/>
    </source>
</evidence>
<gene>
    <name evidence="3" type="primary">menH</name>
    <name evidence="3" type="ORF">TZ87_01849</name>
</gene>
<dbReference type="EC" id="4.2.99.20" evidence="3"/>
<protein>
    <submittedName>
        <fullName evidence="3">2-succinyl-6-hydroxy-2, 4-cyclohexadiene-1-carboxylate synthase</fullName>
        <ecNumber evidence="3">4.2.99.20</ecNumber>
    </submittedName>
</protein>
<dbReference type="RefSeq" id="WP_045593976.1">
    <property type="nucleotide sequence ID" value="NZ_JYGM01000010.1"/>
</dbReference>
<dbReference type="InterPro" id="IPR029058">
    <property type="entry name" value="AB_hydrolase_fold"/>
</dbReference>
<dbReference type="AlphaFoldDB" id="A0A0F2CQP4"/>
<dbReference type="PANTHER" id="PTHR43798">
    <property type="entry name" value="MONOACYLGLYCEROL LIPASE"/>
    <property type="match status" value="1"/>
</dbReference>
<dbReference type="Proteomes" id="UP000033657">
    <property type="component" value="Unassembled WGS sequence"/>
</dbReference>
<dbReference type="PATRIC" id="fig|28037.209.peg.1820"/>
<keyword evidence="1" id="KW-0378">Hydrolase</keyword>
<dbReference type="SUPFAM" id="SSF53474">
    <property type="entry name" value="alpha/beta-Hydrolases"/>
    <property type="match status" value="1"/>
</dbReference>
<feature type="domain" description="AB hydrolase-1" evidence="2">
    <location>
        <begin position="26"/>
        <end position="253"/>
    </location>
</feature>
<dbReference type="Pfam" id="PF12697">
    <property type="entry name" value="Abhydrolase_6"/>
    <property type="match status" value="1"/>
</dbReference>
<keyword evidence="3" id="KW-0456">Lyase</keyword>
<evidence type="ECO:0000313" key="4">
    <source>
        <dbReference type="Proteomes" id="UP000033657"/>
    </source>
</evidence>
<proteinExistence type="predicted"/>
<comment type="caution">
    <text evidence="3">The sequence shown here is derived from an EMBL/GenBank/DDBJ whole genome shotgun (WGS) entry which is preliminary data.</text>
</comment>
<sequence>MIKKSVESEQGNTYYWTNENVEKPCIVMLPGLTADHRLYDKQVDEFKKDFNIIVWDCPCHGESRPYSTFNYKLVTQELEIILKTENVKSAIFIGQSLGGMIAQYYIEGHQEQAIGFISIDSVPFGNYYSKSDMFWLNQIEWLSKLYPDKMLRDFMAKGCGISEYTQNSMKLMLSIYSKKELCHLMWIGEAAFIPENHEINLKCPVILLLGENDKVGKVSQYTREWHKREGYPLHIIKNAAHNSNQDNPDEVNDLIRKYINKWL</sequence>